<sequence>MATLQFAPWSSDIELSFYAALASLKINHDKLDDAARKIVGRYEIRQNDAPERSARMQVHGTAFTTDALPQTQFRAEGILRNMNTIEEYKNLDRAAVAEQAGRTVWEAILDGSIYSCPSLLSSFYAIFFADLKKYKFTYHFVFPALHSDPPWKLETPSSSGPAKLEPAESSLLSDAVHTWKYSVDKRQHGFFLAKRKWKGPDAEPAPEPDPRQHGPLGPESPQSPKIAMLGFEWQVASLQAYETGFFGDAEPRDRFVCFADPSTYPQNPAWMLRNLLVLVRQRWKLHKVQILSYRDTHARRDRPHSVVMHLYCPPDPIVASALPKITGWERNENNRLNSRIVDLAEYMDPAKLADQSVDLNLKLMKWRIAPDLDLDVVRNTRCLLLGAGTLGSYVSRNLMGWGVRKITFVDNGKVSFSNPVRQPLFEFKDCVGGGVDKATRAAEALKQIYPGVEAAGHVMNVPMAGHPVTNEAATKADYDKLKDLIDDHDVIFLLMDTRESRWLPSVMGKAAGKVVMNAALGFDTYVVMRHGAETSSDEQLEEGVASLSTSDSTPASPEQSERQASLGCYFCNDVVAPADSLSDRTLDQQCTVTRPGIAAIASALLVELLVSLLQSPLRARSPAPPNRSVPRSPLNHPLGLVPHSIRGYLSTWDNMLVSGPSYDCCSACSPKILSAYRGRGNGGEGEGGWHFVKQAMNEKGYVEELSGLAEVQRRAEEASKDLEWDDSEGELTSRENEYAWDEDRTHPESIGAFQLGKVQWKGGFEYSLSSAGRLNDQPNNKSAMQLSSLMLVTLQMVRFVVADGIEDLNRLQQMTASASSQIDDSVMMVNHTVAFPRNGTGQGNSTAGQTYSIAYGKDYATASTLQALVDTIGAANSNLVNGSFGEWQNGTDNGTLSAAYSAYIQEVPQLAQALTQRGRAWHNEQNQAVYLTIQSLAQVVHAFSYSLAVRKIIEQYSIISTLRAGSNLVDAQTAWIGTGSLPGRRRSIRR</sequence>
<protein>
    <recommendedName>
        <fullName evidence="2">Ubiquitin-like modifier-activating enzyme ATG7</fullName>
    </recommendedName>
    <alternativeName>
        <fullName evidence="7 9">ATG12-activating enzyme E1 ATG7</fullName>
    </alternativeName>
    <alternativeName>
        <fullName evidence="8">Autophagy-related protein 7</fullName>
    </alternativeName>
    <alternativeName>
        <fullName evidence="3">Ubiquitin-like modifier-activating enzyme atg7</fullName>
    </alternativeName>
</protein>
<dbReference type="GO" id="GO:0034727">
    <property type="term" value="P:piecemeal microautophagy of the nucleus"/>
    <property type="evidence" value="ECO:0007669"/>
    <property type="project" value="TreeGrafter"/>
</dbReference>
<reference evidence="14 15" key="1">
    <citation type="submission" date="2019-06" db="EMBL/GenBank/DDBJ databases">
        <title>A chromosomal-level reference genome of Carpinus fangiana (Coryloideae, Betulaceae).</title>
        <authorList>
            <person name="Yang X."/>
            <person name="Wang Z."/>
            <person name="Zhang L."/>
            <person name="Hao G."/>
            <person name="Liu J."/>
            <person name="Yang Y."/>
        </authorList>
    </citation>
    <scope>NUCLEOTIDE SEQUENCE [LARGE SCALE GENOMIC DNA]</scope>
    <source>
        <strain evidence="14">Cfa_2016G</strain>
        <tissue evidence="14">Leaf</tissue>
    </source>
</reference>
<feature type="compositionally biased region" description="Polar residues" evidence="11">
    <location>
        <begin position="546"/>
        <end position="558"/>
    </location>
</feature>
<evidence type="ECO:0000259" key="13">
    <source>
        <dbReference type="Pfam" id="PF16420"/>
    </source>
</evidence>
<evidence type="ECO:0000259" key="12">
    <source>
        <dbReference type="Pfam" id="PF00899"/>
    </source>
</evidence>
<keyword evidence="15" id="KW-1185">Reference proteome</keyword>
<evidence type="ECO:0000256" key="7">
    <source>
        <dbReference type="ARBA" id="ARBA00029897"/>
    </source>
</evidence>
<dbReference type="SUPFAM" id="SSF69572">
    <property type="entry name" value="Activating enzymes of the ubiquitin-like proteins"/>
    <property type="match status" value="1"/>
</dbReference>
<keyword evidence="6" id="KW-0072">Autophagy</keyword>
<dbReference type="InterPro" id="IPR000594">
    <property type="entry name" value="ThiF_NAD_FAD-bd"/>
</dbReference>
<dbReference type="InterPro" id="IPR006285">
    <property type="entry name" value="Atg7"/>
</dbReference>
<dbReference type="InterPro" id="IPR042522">
    <property type="entry name" value="Atg7_N_1"/>
</dbReference>
<dbReference type="Gene3D" id="3.40.50.720">
    <property type="entry name" value="NAD(P)-binding Rossmann-like Domain"/>
    <property type="match status" value="1"/>
</dbReference>
<evidence type="ECO:0000256" key="5">
    <source>
        <dbReference type="ARBA" id="ARBA00022927"/>
    </source>
</evidence>
<dbReference type="GO" id="GO:0006995">
    <property type="term" value="P:cellular response to nitrogen starvation"/>
    <property type="evidence" value="ECO:0007669"/>
    <property type="project" value="TreeGrafter"/>
</dbReference>
<dbReference type="Proteomes" id="UP000327013">
    <property type="component" value="Unassembled WGS sequence"/>
</dbReference>
<evidence type="ECO:0000256" key="11">
    <source>
        <dbReference type="SAM" id="MobiDB-lite"/>
    </source>
</evidence>
<evidence type="ECO:0000313" key="14">
    <source>
        <dbReference type="EMBL" id="KAB8345968.1"/>
    </source>
</evidence>
<dbReference type="GO" id="GO:0000407">
    <property type="term" value="C:phagophore assembly site"/>
    <property type="evidence" value="ECO:0007669"/>
    <property type="project" value="TreeGrafter"/>
</dbReference>
<name>A0A5N6KUK4_9ROSI</name>
<evidence type="ECO:0000256" key="9">
    <source>
        <dbReference type="ARBA" id="ARBA00032823"/>
    </source>
</evidence>
<dbReference type="NCBIfam" id="TIGR01381">
    <property type="entry name" value="E1_like_apg7"/>
    <property type="match status" value="1"/>
</dbReference>
<dbReference type="InterPro" id="IPR032197">
    <property type="entry name" value="Atg7_N"/>
</dbReference>
<proteinExistence type="inferred from homology"/>
<dbReference type="FunFam" id="3.40.50.720:FF:000243">
    <property type="entry name" value="Ubiquitin-like modifier-activating enzyme ATG7"/>
    <property type="match status" value="1"/>
</dbReference>
<dbReference type="OrthoDB" id="338614at2759"/>
<dbReference type="InterPro" id="IPR035985">
    <property type="entry name" value="Ubiquitin-activating_enz"/>
</dbReference>
<dbReference type="PANTHER" id="PTHR10953">
    <property type="entry name" value="UBIQUITIN-ACTIVATING ENZYME E1"/>
    <property type="match status" value="1"/>
</dbReference>
<dbReference type="GO" id="GO:0000045">
    <property type="term" value="P:autophagosome assembly"/>
    <property type="evidence" value="ECO:0007669"/>
    <property type="project" value="TreeGrafter"/>
</dbReference>
<feature type="active site" description="Glycyl thioester intermediate" evidence="10">
    <location>
        <position position="590"/>
    </location>
</feature>
<gene>
    <name evidence="14" type="ORF">FH972_023020</name>
</gene>
<evidence type="ECO:0000313" key="15">
    <source>
        <dbReference type="Proteomes" id="UP000327013"/>
    </source>
</evidence>
<evidence type="ECO:0000256" key="2">
    <source>
        <dbReference type="ARBA" id="ARBA00017647"/>
    </source>
</evidence>
<dbReference type="GO" id="GO:0000422">
    <property type="term" value="P:autophagy of mitochondrion"/>
    <property type="evidence" value="ECO:0007669"/>
    <property type="project" value="TreeGrafter"/>
</dbReference>
<comment type="similarity">
    <text evidence="1">Belongs to the ATG7 family.</text>
</comment>
<evidence type="ECO:0000256" key="10">
    <source>
        <dbReference type="PIRSR" id="PIRSR606285-1"/>
    </source>
</evidence>
<dbReference type="AlphaFoldDB" id="A0A5N6KUK4"/>
<evidence type="ECO:0000256" key="8">
    <source>
        <dbReference type="ARBA" id="ARBA00030242"/>
    </source>
</evidence>
<dbReference type="GO" id="GO:0019778">
    <property type="term" value="F:Atg12 activating enzyme activity"/>
    <property type="evidence" value="ECO:0007669"/>
    <property type="project" value="TreeGrafter"/>
</dbReference>
<dbReference type="InterPro" id="IPR045886">
    <property type="entry name" value="ThiF/MoeB/HesA"/>
</dbReference>
<dbReference type="GO" id="GO:0032446">
    <property type="term" value="P:protein modification by small protein conjugation"/>
    <property type="evidence" value="ECO:0007669"/>
    <property type="project" value="TreeGrafter"/>
</dbReference>
<organism evidence="14 15">
    <name type="scientific">Carpinus fangiana</name>
    <dbReference type="NCBI Taxonomy" id="176857"/>
    <lineage>
        <taxon>Eukaryota</taxon>
        <taxon>Viridiplantae</taxon>
        <taxon>Streptophyta</taxon>
        <taxon>Embryophyta</taxon>
        <taxon>Tracheophyta</taxon>
        <taxon>Spermatophyta</taxon>
        <taxon>Magnoliopsida</taxon>
        <taxon>eudicotyledons</taxon>
        <taxon>Gunneridae</taxon>
        <taxon>Pentapetalae</taxon>
        <taxon>rosids</taxon>
        <taxon>fabids</taxon>
        <taxon>Fagales</taxon>
        <taxon>Betulaceae</taxon>
        <taxon>Carpinus</taxon>
    </lineage>
</organism>
<evidence type="ECO:0000256" key="6">
    <source>
        <dbReference type="ARBA" id="ARBA00023006"/>
    </source>
</evidence>
<dbReference type="GO" id="GO:0015031">
    <property type="term" value="P:protein transport"/>
    <property type="evidence" value="ECO:0007669"/>
    <property type="project" value="UniProtKB-KW"/>
</dbReference>
<dbReference type="Gene3D" id="3.40.140.100">
    <property type="entry name" value="Ubiquitin-like modifier-activating enzyme ATG7 C-terminal domain"/>
    <property type="match status" value="1"/>
</dbReference>
<evidence type="ECO:0000256" key="3">
    <source>
        <dbReference type="ARBA" id="ARBA00018730"/>
    </source>
</evidence>
<accession>A0A5N6KUK4</accession>
<dbReference type="InterPro" id="IPR042523">
    <property type="entry name" value="Atg7_N_2"/>
</dbReference>
<evidence type="ECO:0000256" key="4">
    <source>
        <dbReference type="ARBA" id="ARBA00022448"/>
    </source>
</evidence>
<feature type="domain" description="Ubiquitin-like modifier-activating enzyme Atg7 N-terminal" evidence="13">
    <location>
        <begin position="4"/>
        <end position="347"/>
    </location>
</feature>
<feature type="region of interest" description="Disordered" evidence="11">
    <location>
        <begin position="533"/>
        <end position="559"/>
    </location>
</feature>
<dbReference type="Pfam" id="PF00899">
    <property type="entry name" value="ThiF"/>
    <property type="match status" value="1"/>
</dbReference>
<feature type="domain" description="THIF-type NAD/FAD binding fold" evidence="12">
    <location>
        <begin position="364"/>
        <end position="615"/>
    </location>
</feature>
<dbReference type="Pfam" id="PF16420">
    <property type="entry name" value="ATG7_N"/>
    <property type="match status" value="1"/>
</dbReference>
<comment type="caution">
    <text evidence="14">The sequence shown here is derived from an EMBL/GenBank/DDBJ whole genome shotgun (WGS) entry which is preliminary data.</text>
</comment>
<keyword evidence="5" id="KW-0653">Protein transport</keyword>
<keyword evidence="4" id="KW-0813">Transport</keyword>
<dbReference type="PANTHER" id="PTHR10953:SF3">
    <property type="entry name" value="UBIQUITIN-LIKE MODIFIER-ACTIVATING ENZYME ATG7"/>
    <property type="match status" value="1"/>
</dbReference>
<dbReference type="Gene3D" id="3.40.140.70">
    <property type="entry name" value="Ubiquitin-like modifier-activating enzyme ATG7 N-terminal domain"/>
    <property type="match status" value="1"/>
</dbReference>
<dbReference type="FunFam" id="3.40.140.70:FF:000001">
    <property type="entry name" value="Ubiquitin-like modifier-activating enzyme atg7"/>
    <property type="match status" value="1"/>
</dbReference>
<feature type="region of interest" description="Disordered" evidence="11">
    <location>
        <begin position="197"/>
        <end position="221"/>
    </location>
</feature>
<dbReference type="GO" id="GO:0019779">
    <property type="term" value="F:Atg8 activating enzyme activity"/>
    <property type="evidence" value="ECO:0007669"/>
    <property type="project" value="TreeGrafter"/>
</dbReference>
<dbReference type="EMBL" id="VIBQ01000013">
    <property type="protein sequence ID" value="KAB8345968.1"/>
    <property type="molecule type" value="Genomic_DNA"/>
</dbReference>
<evidence type="ECO:0000256" key="1">
    <source>
        <dbReference type="ARBA" id="ARBA00010931"/>
    </source>
</evidence>